<evidence type="ECO:0000313" key="9">
    <source>
        <dbReference type="Proteomes" id="UP000254082"/>
    </source>
</evidence>
<keyword evidence="1" id="KW-0963">Cytoplasm</keyword>
<gene>
    <name evidence="8" type="primary">fasA_1</name>
    <name evidence="8" type="ORF">NCTC11391_00637</name>
</gene>
<reference evidence="8 9" key="1">
    <citation type="submission" date="2018-06" db="EMBL/GenBank/DDBJ databases">
        <authorList>
            <consortium name="Pathogen Informatics"/>
            <person name="Doyle S."/>
        </authorList>
    </citation>
    <scope>NUCLEOTIDE SEQUENCE [LARGE SCALE GENOMIC DNA]</scope>
    <source>
        <strain evidence="9">NCTC 11391</strain>
    </source>
</reference>
<dbReference type="SUPFAM" id="SSF52172">
    <property type="entry name" value="CheY-like"/>
    <property type="match status" value="1"/>
</dbReference>
<feature type="domain" description="HTH LytTR-type" evidence="7">
    <location>
        <begin position="143"/>
        <end position="244"/>
    </location>
</feature>
<comment type="function">
    <text evidence="4">Required for high-level post-exponential phase expression of a series of secreted proteins.</text>
</comment>
<dbReference type="SMART" id="SM00448">
    <property type="entry name" value="REC"/>
    <property type="match status" value="1"/>
</dbReference>
<evidence type="ECO:0000256" key="5">
    <source>
        <dbReference type="PROSITE-ProRule" id="PRU00169"/>
    </source>
</evidence>
<dbReference type="SMART" id="SM00850">
    <property type="entry name" value="LytTR"/>
    <property type="match status" value="1"/>
</dbReference>
<dbReference type="OrthoDB" id="9809318at2"/>
<proteinExistence type="predicted"/>
<keyword evidence="5" id="KW-0597">Phosphoprotein</keyword>
<dbReference type="InterPro" id="IPR011006">
    <property type="entry name" value="CheY-like_superfamily"/>
</dbReference>
<name>A0A380JCL8_STRDO</name>
<dbReference type="InterPro" id="IPR001789">
    <property type="entry name" value="Sig_transdc_resp-reg_receiver"/>
</dbReference>
<dbReference type="AlphaFoldDB" id="A0A380JCL8"/>
<accession>A0A380JCL8</accession>
<dbReference type="Pfam" id="PF04397">
    <property type="entry name" value="LytTR"/>
    <property type="match status" value="1"/>
</dbReference>
<evidence type="ECO:0000256" key="2">
    <source>
        <dbReference type="ARBA" id="ARBA00023012"/>
    </source>
</evidence>
<evidence type="ECO:0000259" key="7">
    <source>
        <dbReference type="PROSITE" id="PS50930"/>
    </source>
</evidence>
<feature type="modified residue" description="4-aspartylphosphate" evidence="5">
    <location>
        <position position="59"/>
    </location>
</feature>
<organism evidence="8 9">
    <name type="scientific">Streptococcus downei MFe28</name>
    <dbReference type="NCBI Taxonomy" id="764290"/>
    <lineage>
        <taxon>Bacteria</taxon>
        <taxon>Bacillati</taxon>
        <taxon>Bacillota</taxon>
        <taxon>Bacilli</taxon>
        <taxon>Lactobacillales</taxon>
        <taxon>Streptococcaceae</taxon>
        <taxon>Streptococcus</taxon>
    </lineage>
</organism>
<dbReference type="GO" id="GO:0003677">
    <property type="term" value="F:DNA binding"/>
    <property type="evidence" value="ECO:0007669"/>
    <property type="project" value="InterPro"/>
</dbReference>
<dbReference type="InterPro" id="IPR046947">
    <property type="entry name" value="LytR-like"/>
</dbReference>
<dbReference type="GO" id="GO:0000156">
    <property type="term" value="F:phosphorelay response regulator activity"/>
    <property type="evidence" value="ECO:0007669"/>
    <property type="project" value="InterPro"/>
</dbReference>
<keyword evidence="3" id="KW-0010">Activator</keyword>
<dbReference type="PANTHER" id="PTHR37299:SF3">
    <property type="entry name" value="STAGE 0 SPORULATION PROTEIN A HOMOLOG"/>
    <property type="match status" value="1"/>
</dbReference>
<evidence type="ECO:0000256" key="3">
    <source>
        <dbReference type="ARBA" id="ARBA00023159"/>
    </source>
</evidence>
<dbReference type="EMBL" id="UHFA01000002">
    <property type="protein sequence ID" value="SUN35603.1"/>
    <property type="molecule type" value="Genomic_DNA"/>
</dbReference>
<sequence>MNIFILEDNLIQQTRIKTLVTEILREDGISARQFDVFSKSQPLLDAITEKGNHQLFLLDIEIKGEGKRGLETAADIRQIDPNAIIVFVTTHSEFAPISFKYKVSALDFIDKTAPDEQFKSDLREVISYTANNMHRSEEVDEVFTFESAQARVQLPFKDIFYFATSPTPHKVMLITKNERLEFYGNLSEIAAVNSKLFSCHRSFLINLDNISRVDKSDLLVYFENGDFCPVSRLKMKALMKEWEARREKV</sequence>
<keyword evidence="2" id="KW-0902">Two-component regulatory system</keyword>
<evidence type="ECO:0000256" key="4">
    <source>
        <dbReference type="ARBA" id="ARBA00037164"/>
    </source>
</evidence>
<evidence type="ECO:0000313" key="8">
    <source>
        <dbReference type="EMBL" id="SUN35603.1"/>
    </source>
</evidence>
<keyword evidence="9" id="KW-1185">Reference proteome</keyword>
<dbReference type="CDD" id="cd17533">
    <property type="entry name" value="REC_LytTR_AgrA-like"/>
    <property type="match status" value="1"/>
</dbReference>
<evidence type="ECO:0000259" key="6">
    <source>
        <dbReference type="PROSITE" id="PS50110"/>
    </source>
</evidence>
<dbReference type="PROSITE" id="PS50110">
    <property type="entry name" value="RESPONSE_REGULATORY"/>
    <property type="match status" value="1"/>
</dbReference>
<dbReference type="PANTHER" id="PTHR37299">
    <property type="entry name" value="TRANSCRIPTIONAL REGULATOR-RELATED"/>
    <property type="match status" value="1"/>
</dbReference>
<protein>
    <submittedName>
        <fullName evidence="8">Response regulator FasA</fullName>
    </submittedName>
</protein>
<dbReference type="PROSITE" id="PS50930">
    <property type="entry name" value="HTH_LYTTR"/>
    <property type="match status" value="1"/>
</dbReference>
<evidence type="ECO:0000256" key="1">
    <source>
        <dbReference type="ARBA" id="ARBA00022490"/>
    </source>
</evidence>
<feature type="domain" description="Response regulatory" evidence="6">
    <location>
        <begin position="2"/>
        <end position="126"/>
    </location>
</feature>
<dbReference type="Gene3D" id="3.40.50.2300">
    <property type="match status" value="1"/>
</dbReference>
<dbReference type="Pfam" id="PF00072">
    <property type="entry name" value="Response_reg"/>
    <property type="match status" value="1"/>
</dbReference>
<dbReference type="Proteomes" id="UP000254082">
    <property type="component" value="Unassembled WGS sequence"/>
</dbReference>
<dbReference type="RefSeq" id="WP_115324904.1">
    <property type="nucleotide sequence ID" value="NZ_UHFA01000002.1"/>
</dbReference>
<dbReference type="Gene3D" id="2.40.50.1020">
    <property type="entry name" value="LytTr DNA-binding domain"/>
    <property type="match status" value="1"/>
</dbReference>
<dbReference type="InterPro" id="IPR007492">
    <property type="entry name" value="LytTR_DNA-bd_dom"/>
</dbReference>